<accession>A0ABN5Z145</accession>
<evidence type="ECO:0000313" key="2">
    <source>
        <dbReference type="Proteomes" id="UP000465609"/>
    </source>
</evidence>
<proteinExistence type="predicted"/>
<sequence>MPQRINASPHRFSAAQVAVRSAPTTVCKEPTRYRRVVTASSGAIRFLIVPPPTDRADDFLASVIAESDHPEIVSVQTDPSDRPDAWTRVKIVFVDGSAMHISAELAR</sequence>
<gene>
    <name evidence="1" type="ORF">MAUB_57440</name>
</gene>
<reference evidence="1 2" key="1">
    <citation type="journal article" date="2019" name="Emerg. Microbes Infect.">
        <title>Comprehensive subspecies identification of 175 nontuberculous mycobacteria species based on 7547 genomic profiles.</title>
        <authorList>
            <person name="Matsumoto Y."/>
            <person name="Kinjo T."/>
            <person name="Motooka D."/>
            <person name="Nabeya D."/>
            <person name="Jung N."/>
            <person name="Uechi K."/>
            <person name="Horii T."/>
            <person name="Iida T."/>
            <person name="Fujita J."/>
            <person name="Nakamura S."/>
        </authorList>
    </citation>
    <scope>NUCLEOTIDE SEQUENCE [LARGE SCALE GENOMIC DNA]</scope>
    <source>
        <strain evidence="1 2">JCM 15296</strain>
    </source>
</reference>
<keyword evidence="2" id="KW-1185">Reference proteome</keyword>
<dbReference type="Proteomes" id="UP000465609">
    <property type="component" value="Chromosome"/>
</dbReference>
<evidence type="ECO:0000313" key="1">
    <source>
        <dbReference type="EMBL" id="BBX87871.1"/>
    </source>
</evidence>
<organism evidence="1 2">
    <name type="scientific">Mycolicibacterium aubagnense</name>
    <dbReference type="NCBI Taxonomy" id="319707"/>
    <lineage>
        <taxon>Bacteria</taxon>
        <taxon>Bacillati</taxon>
        <taxon>Actinomycetota</taxon>
        <taxon>Actinomycetes</taxon>
        <taxon>Mycobacteriales</taxon>
        <taxon>Mycobacteriaceae</taxon>
        <taxon>Mycolicibacterium</taxon>
    </lineage>
</organism>
<protein>
    <submittedName>
        <fullName evidence="1">Uncharacterized protein</fullName>
    </submittedName>
</protein>
<name>A0ABN5Z145_9MYCO</name>
<dbReference type="EMBL" id="AP022577">
    <property type="protein sequence ID" value="BBX87871.1"/>
    <property type="molecule type" value="Genomic_DNA"/>
</dbReference>